<proteinExistence type="predicted"/>
<keyword evidence="2" id="KW-1185">Reference proteome</keyword>
<evidence type="ECO:0000313" key="1">
    <source>
        <dbReference type="EMBL" id="EEF31111.1"/>
    </source>
</evidence>
<dbReference type="Proteomes" id="UP000008311">
    <property type="component" value="Unassembled WGS sequence"/>
</dbReference>
<evidence type="ECO:0000313" key="2">
    <source>
        <dbReference type="Proteomes" id="UP000008311"/>
    </source>
</evidence>
<organism evidence="1 2">
    <name type="scientific">Ricinus communis</name>
    <name type="common">Castor bean</name>
    <dbReference type="NCBI Taxonomy" id="3988"/>
    <lineage>
        <taxon>Eukaryota</taxon>
        <taxon>Viridiplantae</taxon>
        <taxon>Streptophyta</taxon>
        <taxon>Embryophyta</taxon>
        <taxon>Tracheophyta</taxon>
        <taxon>Spermatophyta</taxon>
        <taxon>Magnoliopsida</taxon>
        <taxon>eudicotyledons</taxon>
        <taxon>Gunneridae</taxon>
        <taxon>Pentapetalae</taxon>
        <taxon>rosids</taxon>
        <taxon>fabids</taxon>
        <taxon>Malpighiales</taxon>
        <taxon>Euphorbiaceae</taxon>
        <taxon>Acalyphoideae</taxon>
        <taxon>Acalypheae</taxon>
        <taxon>Ricinus</taxon>
    </lineage>
</organism>
<accession>B9SZ79</accession>
<dbReference type="EMBL" id="EQ974266">
    <property type="protein sequence ID" value="EEF31111.1"/>
    <property type="molecule type" value="Genomic_DNA"/>
</dbReference>
<dbReference type="AlphaFoldDB" id="B9SZ79"/>
<protein>
    <submittedName>
        <fullName evidence="1">Uncharacterized protein</fullName>
    </submittedName>
</protein>
<sequence length="107" mass="11752">MSLVQQNIEPRDCCGNGILVPQLSMNRSMGVKGRNHGLMFGDITFSGSQLVERMTIDVANLEGLRLRENIGNPSCNVEAQYVQKGTTCTVHVRPITLCFFSAAVYVC</sequence>
<dbReference type="InParanoid" id="B9SZ79"/>
<reference evidence="2" key="1">
    <citation type="journal article" date="2010" name="Nat. Biotechnol.">
        <title>Draft genome sequence of the oilseed species Ricinus communis.</title>
        <authorList>
            <person name="Chan A.P."/>
            <person name="Crabtree J."/>
            <person name="Zhao Q."/>
            <person name="Lorenzi H."/>
            <person name="Orvis J."/>
            <person name="Puiu D."/>
            <person name="Melake-Berhan A."/>
            <person name="Jones K.M."/>
            <person name="Redman J."/>
            <person name="Chen G."/>
            <person name="Cahoon E.B."/>
            <person name="Gedil M."/>
            <person name="Stanke M."/>
            <person name="Haas B.J."/>
            <person name="Wortman J.R."/>
            <person name="Fraser-Liggett C.M."/>
            <person name="Ravel J."/>
            <person name="Rabinowicz P.D."/>
        </authorList>
    </citation>
    <scope>NUCLEOTIDE SEQUENCE [LARGE SCALE GENOMIC DNA]</scope>
    <source>
        <strain evidence="2">cv. Hale</strain>
    </source>
</reference>
<name>B9SZ79_RICCO</name>
<gene>
    <name evidence="1" type="ORF">RCOM_0484670</name>
</gene>